<feature type="compositionally biased region" description="Acidic residues" evidence="1">
    <location>
        <begin position="144"/>
        <end position="163"/>
    </location>
</feature>
<feature type="compositionally biased region" description="Low complexity" evidence="1">
    <location>
        <begin position="164"/>
        <end position="173"/>
    </location>
</feature>
<dbReference type="AlphaFoldDB" id="A0A1M2W1Y0"/>
<dbReference type="EMBL" id="MNAD01000360">
    <property type="protein sequence ID" value="OJT13816.1"/>
    <property type="molecule type" value="Genomic_DNA"/>
</dbReference>
<protein>
    <submittedName>
        <fullName evidence="2">Uncharacterized protein</fullName>
    </submittedName>
</protein>
<comment type="caution">
    <text evidence="2">The sequence shown here is derived from an EMBL/GenBank/DDBJ whole genome shotgun (WGS) entry which is preliminary data.</text>
</comment>
<evidence type="ECO:0000313" key="3">
    <source>
        <dbReference type="Proteomes" id="UP000184267"/>
    </source>
</evidence>
<feature type="region of interest" description="Disordered" evidence="1">
    <location>
        <begin position="1"/>
        <end position="29"/>
    </location>
</feature>
<sequence>MASTTSALSQGSAALSQPTTSVPSPSTSRWSSLRRAIHVVIPSAQAAIARVATPTVTPIHGHPLTPAAASPAVLLSTLDTPTHGHGDVVAQTLHESPLTPTLPRMSARATRRSGLFSASSATDADVQMHSLAEAAHTGLMTPPMEEEEASHGDDEDEHSDSESAESSRATSAADESDEDVPRF</sequence>
<name>A0A1M2W1Y0_TRAPU</name>
<feature type="compositionally biased region" description="Acidic residues" evidence="1">
    <location>
        <begin position="174"/>
        <end position="183"/>
    </location>
</feature>
<keyword evidence="3" id="KW-1185">Reference proteome</keyword>
<dbReference type="Proteomes" id="UP000184267">
    <property type="component" value="Unassembled WGS sequence"/>
</dbReference>
<feature type="region of interest" description="Disordered" evidence="1">
    <location>
        <begin position="138"/>
        <end position="183"/>
    </location>
</feature>
<evidence type="ECO:0000313" key="2">
    <source>
        <dbReference type="EMBL" id="OJT13816.1"/>
    </source>
</evidence>
<reference evidence="2 3" key="1">
    <citation type="submission" date="2016-10" db="EMBL/GenBank/DDBJ databases">
        <title>Genome sequence of the basidiomycete white-rot fungus Trametes pubescens.</title>
        <authorList>
            <person name="Makela M.R."/>
            <person name="Granchi Z."/>
            <person name="Peng M."/>
            <person name="De Vries R.P."/>
            <person name="Grigoriev I."/>
            <person name="Riley R."/>
            <person name="Hilden K."/>
        </authorList>
    </citation>
    <scope>NUCLEOTIDE SEQUENCE [LARGE SCALE GENOMIC DNA]</scope>
    <source>
        <strain evidence="2 3">FBCC735</strain>
    </source>
</reference>
<gene>
    <name evidence="2" type="ORF">TRAPUB_9663</name>
</gene>
<accession>A0A1M2W1Y0</accession>
<proteinExistence type="predicted"/>
<organism evidence="2 3">
    <name type="scientific">Trametes pubescens</name>
    <name type="common">White-rot fungus</name>
    <dbReference type="NCBI Taxonomy" id="154538"/>
    <lineage>
        <taxon>Eukaryota</taxon>
        <taxon>Fungi</taxon>
        <taxon>Dikarya</taxon>
        <taxon>Basidiomycota</taxon>
        <taxon>Agaricomycotina</taxon>
        <taxon>Agaricomycetes</taxon>
        <taxon>Polyporales</taxon>
        <taxon>Polyporaceae</taxon>
        <taxon>Trametes</taxon>
    </lineage>
</organism>
<evidence type="ECO:0000256" key="1">
    <source>
        <dbReference type="SAM" id="MobiDB-lite"/>
    </source>
</evidence>
<dbReference type="OrthoDB" id="2735257at2759"/>